<organism evidence="2 3">
    <name type="scientific">Characodon lateralis</name>
    <dbReference type="NCBI Taxonomy" id="208331"/>
    <lineage>
        <taxon>Eukaryota</taxon>
        <taxon>Metazoa</taxon>
        <taxon>Chordata</taxon>
        <taxon>Craniata</taxon>
        <taxon>Vertebrata</taxon>
        <taxon>Euteleostomi</taxon>
        <taxon>Actinopterygii</taxon>
        <taxon>Neopterygii</taxon>
        <taxon>Teleostei</taxon>
        <taxon>Neoteleostei</taxon>
        <taxon>Acanthomorphata</taxon>
        <taxon>Ovalentaria</taxon>
        <taxon>Atherinomorphae</taxon>
        <taxon>Cyprinodontiformes</taxon>
        <taxon>Goodeidae</taxon>
        <taxon>Characodon</taxon>
    </lineage>
</organism>
<comment type="caution">
    <text evidence="2">The sequence shown here is derived from an EMBL/GenBank/DDBJ whole genome shotgun (WGS) entry which is preliminary data.</text>
</comment>
<dbReference type="InterPro" id="IPR036020">
    <property type="entry name" value="WW_dom_sf"/>
</dbReference>
<dbReference type="CDD" id="cd00201">
    <property type="entry name" value="WW"/>
    <property type="match status" value="1"/>
</dbReference>
<evidence type="ECO:0000313" key="2">
    <source>
        <dbReference type="EMBL" id="MED6280739.1"/>
    </source>
</evidence>
<dbReference type="PROSITE" id="PS50020">
    <property type="entry name" value="WW_DOMAIN_2"/>
    <property type="match status" value="1"/>
</dbReference>
<dbReference type="Proteomes" id="UP001352852">
    <property type="component" value="Unassembled WGS sequence"/>
</dbReference>
<reference evidence="2 3" key="1">
    <citation type="submission" date="2021-06" db="EMBL/GenBank/DDBJ databases">
        <authorList>
            <person name="Palmer J.M."/>
        </authorList>
    </citation>
    <scope>NUCLEOTIDE SEQUENCE [LARGE SCALE GENOMIC DNA]</scope>
    <source>
        <strain evidence="2 3">CL_MEX2019</strain>
        <tissue evidence="2">Muscle</tissue>
    </source>
</reference>
<dbReference type="EMBL" id="JAHUTJ010042008">
    <property type="protein sequence ID" value="MED6280739.1"/>
    <property type="molecule type" value="Genomic_DNA"/>
</dbReference>
<dbReference type="SMART" id="SM00456">
    <property type="entry name" value="WW"/>
    <property type="match status" value="1"/>
</dbReference>
<name>A0ABU7E2G9_9TELE</name>
<dbReference type="SUPFAM" id="SSF51045">
    <property type="entry name" value="WW domain"/>
    <property type="match status" value="1"/>
</dbReference>
<dbReference type="Gene3D" id="2.20.70.10">
    <property type="match status" value="1"/>
</dbReference>
<sequence>MRPRVAPAPSQLSAVAKVSVYALPAPAAPRRCHTLVPDMAAELQLEWISALPSSWTYGVTRDGRVFFINEEAKSTTWLHPVSGEAVSTGHRKTPGKEKKKRHSAVKFLLTAAAGWLARPQSCVVMLPPQNPDSTHSDGVNERGELCHPCSLS</sequence>
<keyword evidence="3" id="KW-1185">Reference proteome</keyword>
<evidence type="ECO:0000259" key="1">
    <source>
        <dbReference type="PROSITE" id="PS50020"/>
    </source>
</evidence>
<evidence type="ECO:0000313" key="3">
    <source>
        <dbReference type="Proteomes" id="UP001352852"/>
    </source>
</evidence>
<protein>
    <recommendedName>
        <fullName evidence="1">WW domain-containing protein</fullName>
    </recommendedName>
</protein>
<proteinExistence type="predicted"/>
<dbReference type="InterPro" id="IPR001202">
    <property type="entry name" value="WW_dom"/>
</dbReference>
<gene>
    <name evidence="2" type="ORF">CHARACLAT_013909</name>
</gene>
<accession>A0ABU7E2G9</accession>
<feature type="domain" description="WW" evidence="1">
    <location>
        <begin position="49"/>
        <end position="82"/>
    </location>
</feature>
<dbReference type="PROSITE" id="PS01159">
    <property type="entry name" value="WW_DOMAIN_1"/>
    <property type="match status" value="1"/>
</dbReference>